<protein>
    <recommendedName>
        <fullName evidence="3">Serine peptidase</fullName>
    </recommendedName>
</protein>
<dbReference type="EMBL" id="JAVRFG010000026">
    <property type="protein sequence ID" value="MDT0492853.1"/>
    <property type="molecule type" value="Genomic_DNA"/>
</dbReference>
<reference evidence="2" key="1">
    <citation type="submission" date="2023-07" db="EMBL/GenBank/DDBJ databases">
        <title>30 novel species of actinomycetes from the DSMZ collection.</title>
        <authorList>
            <person name="Nouioui I."/>
        </authorList>
    </citation>
    <scope>NUCLEOTIDE SEQUENCE [LARGE SCALE GENOMIC DNA]</scope>
    <source>
        <strain evidence="2">DSM 40932</strain>
    </source>
</reference>
<evidence type="ECO:0008006" key="3">
    <source>
        <dbReference type="Google" id="ProtNLM"/>
    </source>
</evidence>
<dbReference type="Proteomes" id="UP001180556">
    <property type="component" value="Unassembled WGS sequence"/>
</dbReference>
<name>A0ABU2W5S0_9ACTN</name>
<keyword evidence="2" id="KW-1185">Reference proteome</keyword>
<proteinExistence type="predicted"/>
<organism evidence="1 2">
    <name type="scientific">Streptomyces stephensoniae</name>
    <dbReference type="NCBI Taxonomy" id="3375367"/>
    <lineage>
        <taxon>Bacteria</taxon>
        <taxon>Bacillati</taxon>
        <taxon>Actinomycetota</taxon>
        <taxon>Actinomycetes</taxon>
        <taxon>Kitasatosporales</taxon>
        <taxon>Streptomycetaceae</taxon>
        <taxon>Streptomyces</taxon>
    </lineage>
</organism>
<sequence length="297" mass="32502">MSVLGVHGIGNRKYFTRAGDDLALANRAIGADWLRWIGQGGAKYAPTRPPVEALPVVYYADCLDQDIPMGTADVESLGPLGRELFVTWAEEFGRAGLGERWADQISQNGTHKWLVRKPAEALVKHFGEQVRDLLARASDSLACYFDPLDTGRREKVRQRVADALREHRPRVVLAHSLGSVVTYETLCADPDLGEGIDLLVTLGSPLGVPRVVFDRLDPAPGVKGMPGVKGIRPPRVKRWVNIADVGDPVALPPGRLGERFEGLDEDITVSLNVLNPHGVKNYLMCRELADVLGRHLG</sequence>
<evidence type="ECO:0000313" key="1">
    <source>
        <dbReference type="EMBL" id="MDT0492853.1"/>
    </source>
</evidence>
<dbReference type="InterPro" id="IPR029058">
    <property type="entry name" value="AB_hydrolase_fold"/>
</dbReference>
<accession>A0ABU2W5S0</accession>
<dbReference type="SUPFAM" id="SSF53474">
    <property type="entry name" value="alpha/beta-Hydrolases"/>
    <property type="match status" value="1"/>
</dbReference>
<comment type="caution">
    <text evidence="1">The sequence shown here is derived from an EMBL/GenBank/DDBJ whole genome shotgun (WGS) entry which is preliminary data.</text>
</comment>
<gene>
    <name evidence="1" type="ORF">RM717_20330</name>
</gene>
<dbReference type="RefSeq" id="WP_311602582.1">
    <property type="nucleotide sequence ID" value="NZ_JAVRFG010000026.1"/>
</dbReference>
<evidence type="ECO:0000313" key="2">
    <source>
        <dbReference type="Proteomes" id="UP001180556"/>
    </source>
</evidence>